<dbReference type="Proteomes" id="UP001271789">
    <property type="component" value="Unassembled WGS sequence"/>
</dbReference>
<accession>A0AAE4MJY0</accession>
<evidence type="ECO:0000313" key="1">
    <source>
        <dbReference type="EMBL" id="MDV0447013.1"/>
    </source>
</evidence>
<comment type="caution">
    <text evidence="1">The sequence shown here is derived from an EMBL/GenBank/DDBJ whole genome shotgun (WGS) entry which is preliminary data.</text>
</comment>
<dbReference type="AlphaFoldDB" id="A0AAE4MJY0"/>
<gene>
    <name evidence="1" type="ORF">MsAg5_08810</name>
</gene>
<evidence type="ECO:0008006" key="3">
    <source>
        <dbReference type="Google" id="ProtNLM"/>
    </source>
</evidence>
<dbReference type="Pfam" id="PF13707">
    <property type="entry name" value="RloB"/>
    <property type="match status" value="1"/>
</dbReference>
<sequence length="224" mass="26572">MGKSRQIKRRRVSTKNILIIGEGESERDYFTQLKHHIKSENKVENKSENLNAGGNFNIVPDKSENSDFKTIFERAEKNKEDYQWIFCLIDLDHILNHSLYDKYLESKKQIESSGNIFVIESCPCFEFWILLHYEYCGASFCHCDDLIKNKLKDYLPEYKKGMIKHYYPQIKNKQELAVRRSKESKDNRDREIQSETFGSENSCRISFTEMHILMNKLLDCECKI</sequence>
<dbReference type="EMBL" id="JAWDKD010000016">
    <property type="protein sequence ID" value="MDV0447013.1"/>
    <property type="molecule type" value="Genomic_DNA"/>
</dbReference>
<keyword evidence="2" id="KW-1185">Reference proteome</keyword>
<proteinExistence type="predicted"/>
<dbReference type="InterPro" id="IPR025591">
    <property type="entry name" value="RloB"/>
</dbReference>
<organism evidence="1 2">
    <name type="scientific">Methanolapillus africanus</name>
    <dbReference type="NCBI Taxonomy" id="3028297"/>
    <lineage>
        <taxon>Archaea</taxon>
        <taxon>Methanobacteriati</taxon>
        <taxon>Methanobacteriota</taxon>
        <taxon>Stenosarchaea group</taxon>
        <taxon>Methanomicrobia</taxon>
        <taxon>Methanosarcinales</taxon>
        <taxon>Methanosarcinaceae</taxon>
        <taxon>Methanolapillus</taxon>
    </lineage>
</organism>
<name>A0AAE4MJY0_9EURY</name>
<reference evidence="1" key="1">
    <citation type="submission" date="2023-06" db="EMBL/GenBank/DDBJ databases">
        <title>Genome sequence of Methanosarcinaceae archaeon Ag5.</title>
        <authorList>
            <person name="Protasov E."/>
            <person name="Platt K."/>
            <person name="Poehlein A."/>
            <person name="Daniel R."/>
            <person name="Brune A."/>
        </authorList>
    </citation>
    <scope>NUCLEOTIDE SEQUENCE</scope>
    <source>
        <strain evidence="1">Ag5</strain>
    </source>
</reference>
<protein>
    <recommendedName>
        <fullName evidence="3">RloB domain-containing protein</fullName>
    </recommendedName>
</protein>
<evidence type="ECO:0000313" key="2">
    <source>
        <dbReference type="Proteomes" id="UP001271789"/>
    </source>
</evidence>